<dbReference type="SUPFAM" id="SSF54909">
    <property type="entry name" value="Dimeric alpha+beta barrel"/>
    <property type="match status" value="1"/>
</dbReference>
<organism evidence="2 3">
    <name type="scientific">Marinomonas communis</name>
    <dbReference type="NCBI Taxonomy" id="28254"/>
    <lineage>
        <taxon>Bacteria</taxon>
        <taxon>Pseudomonadati</taxon>
        <taxon>Pseudomonadota</taxon>
        <taxon>Gammaproteobacteria</taxon>
        <taxon>Oceanospirillales</taxon>
        <taxon>Oceanospirillaceae</taxon>
        <taxon>Marinomonas</taxon>
    </lineage>
</organism>
<sequence>MIRVVYEWHVSPEHLSEFCDAWQQTTGLVREMYAGAHGSVLLQHESKMNHLLTIARWNTTEDWRSFWSSDNPPEILRMSKLATLVSVNVYEELGNFISK</sequence>
<evidence type="ECO:0000313" key="3">
    <source>
        <dbReference type="Proteomes" id="UP000295729"/>
    </source>
</evidence>
<accession>A0A4R6X929</accession>
<dbReference type="InterPro" id="IPR011008">
    <property type="entry name" value="Dimeric_a/b-barrel"/>
</dbReference>
<dbReference type="AlphaFoldDB" id="A0A4R6X929"/>
<dbReference type="Pfam" id="PF03992">
    <property type="entry name" value="ABM"/>
    <property type="match status" value="1"/>
</dbReference>
<dbReference type="RefSeq" id="WP_133560245.1">
    <property type="nucleotide sequence ID" value="NZ_JAJGNH010000001.1"/>
</dbReference>
<proteinExistence type="predicted"/>
<dbReference type="GO" id="GO:0004497">
    <property type="term" value="F:monooxygenase activity"/>
    <property type="evidence" value="ECO:0007669"/>
    <property type="project" value="UniProtKB-KW"/>
</dbReference>
<dbReference type="Gene3D" id="3.30.70.100">
    <property type="match status" value="1"/>
</dbReference>
<dbReference type="EMBL" id="SNZA01000001">
    <property type="protein sequence ID" value="TDR15645.1"/>
    <property type="molecule type" value="Genomic_DNA"/>
</dbReference>
<evidence type="ECO:0000313" key="2">
    <source>
        <dbReference type="EMBL" id="TDR15645.1"/>
    </source>
</evidence>
<keyword evidence="3" id="KW-1185">Reference proteome</keyword>
<gene>
    <name evidence="2" type="ORF">C8D85_1019</name>
</gene>
<name>A0A4R6X929_9GAMM</name>
<dbReference type="InterPro" id="IPR007138">
    <property type="entry name" value="ABM_dom"/>
</dbReference>
<reference evidence="2 3" key="1">
    <citation type="submission" date="2019-03" db="EMBL/GenBank/DDBJ databases">
        <title>Genomic Encyclopedia of Type Strains, Phase IV (KMG-IV): sequencing the most valuable type-strain genomes for metagenomic binning, comparative biology and taxonomic classification.</title>
        <authorList>
            <person name="Goeker M."/>
        </authorList>
    </citation>
    <scope>NUCLEOTIDE SEQUENCE [LARGE SCALE GENOMIC DNA]</scope>
    <source>
        <strain evidence="2 3">DSM 5604</strain>
    </source>
</reference>
<feature type="domain" description="ABM" evidence="1">
    <location>
        <begin position="1"/>
        <end position="70"/>
    </location>
</feature>
<evidence type="ECO:0000259" key="1">
    <source>
        <dbReference type="Pfam" id="PF03992"/>
    </source>
</evidence>
<keyword evidence="2" id="KW-0560">Oxidoreductase</keyword>
<keyword evidence="2" id="KW-0503">Monooxygenase</keyword>
<dbReference type="OrthoDB" id="6105906at2"/>
<comment type="caution">
    <text evidence="2">The sequence shown here is derived from an EMBL/GenBank/DDBJ whole genome shotgun (WGS) entry which is preliminary data.</text>
</comment>
<protein>
    <submittedName>
        <fullName evidence="2">Antibiotic biosynthesis monooxygenase</fullName>
    </submittedName>
</protein>
<dbReference type="Proteomes" id="UP000295729">
    <property type="component" value="Unassembled WGS sequence"/>
</dbReference>